<evidence type="ECO:0000313" key="2">
    <source>
        <dbReference type="Proteomes" id="UP001281614"/>
    </source>
</evidence>
<keyword evidence="2" id="KW-1185">Reference proteome</keyword>
<sequence length="93" mass="10240">MIKLVRNFLQLVDASFALMYATFDTSQYIDVVGTKPSGVKLPPQIVEKIVKARQAIVDAGDVGTLVLQSAVVLVKTFDDFKSKRNDARNPRGD</sequence>
<dbReference type="EMBL" id="VYYT01000566">
    <property type="protein sequence ID" value="KAK2731699.1"/>
    <property type="molecule type" value="Genomic_DNA"/>
</dbReference>
<dbReference type="AlphaFoldDB" id="A0AAE0CZQ9"/>
<protein>
    <submittedName>
        <fullName evidence="1">Uncharacterized protein</fullName>
    </submittedName>
</protein>
<reference evidence="1" key="1">
    <citation type="submission" date="2023-02" db="EMBL/GenBank/DDBJ databases">
        <title>Colletotrichum kahawae CIFC_Que2 genome sequencing and assembly.</title>
        <authorList>
            <person name="Baroncelli R."/>
        </authorList>
    </citation>
    <scope>NUCLEOTIDE SEQUENCE</scope>
    <source>
        <strain evidence="1">CIFC_Que2</strain>
    </source>
</reference>
<accession>A0AAE0CZQ9</accession>
<gene>
    <name evidence="1" type="ORF">CKAH01_08855</name>
</gene>
<evidence type="ECO:0000313" key="1">
    <source>
        <dbReference type="EMBL" id="KAK2731699.1"/>
    </source>
</evidence>
<organism evidence="1 2">
    <name type="scientific">Colletotrichum kahawae</name>
    <name type="common">Coffee berry disease fungus</name>
    <dbReference type="NCBI Taxonomy" id="34407"/>
    <lineage>
        <taxon>Eukaryota</taxon>
        <taxon>Fungi</taxon>
        <taxon>Dikarya</taxon>
        <taxon>Ascomycota</taxon>
        <taxon>Pezizomycotina</taxon>
        <taxon>Sordariomycetes</taxon>
        <taxon>Hypocreomycetidae</taxon>
        <taxon>Glomerellales</taxon>
        <taxon>Glomerellaceae</taxon>
        <taxon>Colletotrichum</taxon>
        <taxon>Colletotrichum gloeosporioides species complex</taxon>
    </lineage>
</organism>
<name>A0AAE0CZQ9_COLKA</name>
<proteinExistence type="predicted"/>
<dbReference type="Proteomes" id="UP001281614">
    <property type="component" value="Unassembled WGS sequence"/>
</dbReference>
<comment type="caution">
    <text evidence="1">The sequence shown here is derived from an EMBL/GenBank/DDBJ whole genome shotgun (WGS) entry which is preliminary data.</text>
</comment>